<evidence type="ECO:0000313" key="4">
    <source>
        <dbReference type="Proteomes" id="UP000494252"/>
    </source>
</evidence>
<evidence type="ECO:0000256" key="2">
    <source>
        <dbReference type="SAM" id="Phobius"/>
    </source>
</evidence>
<feature type="compositionally biased region" description="Basic and acidic residues" evidence="1">
    <location>
        <begin position="1"/>
        <end position="14"/>
    </location>
</feature>
<evidence type="ECO:0000313" key="3">
    <source>
        <dbReference type="EMBL" id="CAB3802047.1"/>
    </source>
</evidence>
<organism evidence="3 4">
    <name type="scientific">Paraburkholderia fynbosensis</name>
    <dbReference type="NCBI Taxonomy" id="1200993"/>
    <lineage>
        <taxon>Bacteria</taxon>
        <taxon>Pseudomonadati</taxon>
        <taxon>Pseudomonadota</taxon>
        <taxon>Betaproteobacteria</taxon>
        <taxon>Burkholderiales</taxon>
        <taxon>Burkholderiaceae</taxon>
        <taxon>Paraburkholderia</taxon>
    </lineage>
</organism>
<feature type="region of interest" description="Disordered" evidence="1">
    <location>
        <begin position="1"/>
        <end position="25"/>
    </location>
</feature>
<evidence type="ECO:0000256" key="1">
    <source>
        <dbReference type="SAM" id="MobiDB-lite"/>
    </source>
</evidence>
<gene>
    <name evidence="3" type="ORF">LMG27177_05147</name>
</gene>
<keyword evidence="2" id="KW-0812">Transmembrane</keyword>
<dbReference type="InterPro" id="IPR021344">
    <property type="entry name" value="DUF2970"/>
</dbReference>
<keyword evidence="4" id="KW-1185">Reference proteome</keyword>
<protein>
    <recommendedName>
        <fullName evidence="5">DUF2970 domain-containing protein</fullName>
    </recommendedName>
</protein>
<dbReference type="Pfam" id="PF11174">
    <property type="entry name" value="DUF2970"/>
    <property type="match status" value="1"/>
</dbReference>
<accession>A0A6J5GJR5</accession>
<evidence type="ECO:0008006" key="5">
    <source>
        <dbReference type="Google" id="ProtNLM"/>
    </source>
</evidence>
<name>A0A6J5GJR5_9BURK</name>
<dbReference type="AlphaFoldDB" id="A0A6J5GJR5"/>
<dbReference type="Proteomes" id="UP000494252">
    <property type="component" value="Unassembled WGS sequence"/>
</dbReference>
<sequence length="81" mass="8704">MARAAGEGRRDKMSENGGSPRKSSFGQSMRAVLWSFFGVRKRRDLEADATQLNPLHVIAAALIATAILIGVLILVVRVVVG</sequence>
<reference evidence="3 4" key="1">
    <citation type="submission" date="2020-04" db="EMBL/GenBank/DDBJ databases">
        <authorList>
            <person name="De Canck E."/>
        </authorList>
    </citation>
    <scope>NUCLEOTIDE SEQUENCE [LARGE SCALE GENOMIC DNA]</scope>
    <source>
        <strain evidence="3 4">LMG 27177</strain>
    </source>
</reference>
<keyword evidence="2" id="KW-1133">Transmembrane helix</keyword>
<dbReference type="EMBL" id="CADIKI010000017">
    <property type="protein sequence ID" value="CAB3802047.1"/>
    <property type="molecule type" value="Genomic_DNA"/>
</dbReference>
<keyword evidence="2" id="KW-0472">Membrane</keyword>
<proteinExistence type="predicted"/>
<feature type="transmembrane region" description="Helical" evidence="2">
    <location>
        <begin position="55"/>
        <end position="80"/>
    </location>
</feature>